<proteinExistence type="predicted"/>
<dbReference type="OrthoDB" id="2708144at2759"/>
<keyword evidence="3" id="KW-1185">Reference proteome</keyword>
<sequence>MHTHKGISTQGSDGDEESQEGLHSEPETIDAWNLKGLNFPLSVNGERRRNAVTAAAVAAVTWTIVMRAPCHLRSVLCKGLALERKESELHRGLRGPRSFIPEVTMH</sequence>
<reference evidence="3" key="2">
    <citation type="submission" date="2015-01" db="EMBL/GenBank/DDBJ databases">
        <title>Evolutionary Origins and Diversification of the Mycorrhizal Mutualists.</title>
        <authorList>
            <consortium name="DOE Joint Genome Institute"/>
            <consortium name="Mycorrhizal Genomics Consortium"/>
            <person name="Kohler A."/>
            <person name="Kuo A."/>
            <person name="Nagy L.G."/>
            <person name="Floudas D."/>
            <person name="Copeland A."/>
            <person name="Barry K.W."/>
            <person name="Cichocki N."/>
            <person name="Veneault-Fourrey C."/>
            <person name="LaButti K."/>
            <person name="Lindquist E.A."/>
            <person name="Lipzen A."/>
            <person name="Lundell T."/>
            <person name="Morin E."/>
            <person name="Murat C."/>
            <person name="Riley R."/>
            <person name="Ohm R."/>
            <person name="Sun H."/>
            <person name="Tunlid A."/>
            <person name="Henrissat B."/>
            <person name="Grigoriev I.V."/>
            <person name="Hibbett D.S."/>
            <person name="Martin F."/>
        </authorList>
    </citation>
    <scope>NUCLEOTIDE SEQUENCE [LARGE SCALE GENOMIC DNA]</scope>
    <source>
        <strain evidence="3">ATCC 200175</strain>
    </source>
</reference>
<gene>
    <name evidence="2" type="ORF">PAXINDRAFT_21938</name>
</gene>
<evidence type="ECO:0000313" key="3">
    <source>
        <dbReference type="Proteomes" id="UP000053647"/>
    </source>
</evidence>
<feature type="region of interest" description="Disordered" evidence="1">
    <location>
        <begin position="1"/>
        <end position="27"/>
    </location>
</feature>
<reference evidence="2 3" key="1">
    <citation type="submission" date="2014-06" db="EMBL/GenBank/DDBJ databases">
        <authorList>
            <consortium name="DOE Joint Genome Institute"/>
            <person name="Kuo A."/>
            <person name="Kohler A."/>
            <person name="Nagy L.G."/>
            <person name="Floudas D."/>
            <person name="Copeland A."/>
            <person name="Barry K.W."/>
            <person name="Cichocki N."/>
            <person name="Veneault-Fourrey C."/>
            <person name="LaButti K."/>
            <person name="Lindquist E.A."/>
            <person name="Lipzen A."/>
            <person name="Lundell T."/>
            <person name="Morin E."/>
            <person name="Murat C."/>
            <person name="Sun H."/>
            <person name="Tunlid A."/>
            <person name="Henrissat B."/>
            <person name="Grigoriev I.V."/>
            <person name="Hibbett D.S."/>
            <person name="Martin F."/>
            <person name="Nordberg H.P."/>
            <person name="Cantor M.N."/>
            <person name="Hua S.X."/>
        </authorList>
    </citation>
    <scope>NUCLEOTIDE SEQUENCE [LARGE SCALE GENOMIC DNA]</scope>
    <source>
        <strain evidence="2 3">ATCC 200175</strain>
    </source>
</reference>
<evidence type="ECO:0000313" key="2">
    <source>
        <dbReference type="EMBL" id="KIJ04767.1"/>
    </source>
</evidence>
<organism evidence="2 3">
    <name type="scientific">Paxillus involutus ATCC 200175</name>
    <dbReference type="NCBI Taxonomy" id="664439"/>
    <lineage>
        <taxon>Eukaryota</taxon>
        <taxon>Fungi</taxon>
        <taxon>Dikarya</taxon>
        <taxon>Basidiomycota</taxon>
        <taxon>Agaricomycotina</taxon>
        <taxon>Agaricomycetes</taxon>
        <taxon>Agaricomycetidae</taxon>
        <taxon>Boletales</taxon>
        <taxon>Paxilineae</taxon>
        <taxon>Paxillaceae</taxon>
        <taxon>Paxillus</taxon>
    </lineage>
</organism>
<dbReference type="Proteomes" id="UP000053647">
    <property type="component" value="Unassembled WGS sequence"/>
</dbReference>
<evidence type="ECO:0000256" key="1">
    <source>
        <dbReference type="SAM" id="MobiDB-lite"/>
    </source>
</evidence>
<accession>A0A0C9T945</accession>
<protein>
    <submittedName>
        <fullName evidence="2">Uncharacterized protein</fullName>
    </submittedName>
</protein>
<dbReference type="AlphaFoldDB" id="A0A0C9T945"/>
<feature type="compositionally biased region" description="Polar residues" evidence="1">
    <location>
        <begin position="1"/>
        <end position="12"/>
    </location>
</feature>
<dbReference type="EMBL" id="KN821530">
    <property type="protein sequence ID" value="KIJ04767.1"/>
    <property type="molecule type" value="Genomic_DNA"/>
</dbReference>
<dbReference type="HOGENOM" id="CLU_2224049_0_0_1"/>
<name>A0A0C9T945_PAXIN</name>